<gene>
    <name evidence="15" type="primary">dapB</name>
    <name evidence="15" type="ORF">LZC95_04135</name>
</gene>
<dbReference type="InterPro" id="IPR022663">
    <property type="entry name" value="DapB_C"/>
</dbReference>
<accession>A0ABZ2KBH9</accession>
<dbReference type="CDD" id="cd02274">
    <property type="entry name" value="DHDPR_N"/>
    <property type="match status" value="1"/>
</dbReference>
<evidence type="ECO:0000259" key="13">
    <source>
        <dbReference type="Pfam" id="PF01113"/>
    </source>
</evidence>
<evidence type="ECO:0000313" key="15">
    <source>
        <dbReference type="EMBL" id="WXA96027.1"/>
    </source>
</evidence>
<comment type="catalytic activity">
    <reaction evidence="10">
        <text>(S)-2,3,4,5-tetrahydrodipicolinate + NADP(+) + H2O = (2S,4S)-4-hydroxy-2,3,4,5-tetrahydrodipicolinate + NADPH + H(+)</text>
        <dbReference type="Rhea" id="RHEA:35331"/>
        <dbReference type="ChEBI" id="CHEBI:15377"/>
        <dbReference type="ChEBI" id="CHEBI:15378"/>
        <dbReference type="ChEBI" id="CHEBI:16845"/>
        <dbReference type="ChEBI" id="CHEBI:57783"/>
        <dbReference type="ChEBI" id="CHEBI:58349"/>
        <dbReference type="ChEBI" id="CHEBI:67139"/>
        <dbReference type="EC" id="1.17.1.8"/>
    </reaction>
</comment>
<keyword evidence="7" id="KW-0457">Lysine biosynthesis</keyword>
<evidence type="ECO:0000256" key="12">
    <source>
        <dbReference type="NCBIfam" id="TIGR00036"/>
    </source>
</evidence>
<evidence type="ECO:0000256" key="9">
    <source>
        <dbReference type="ARBA" id="ARBA00038983"/>
    </source>
</evidence>
<dbReference type="SUPFAM" id="SSF55347">
    <property type="entry name" value="Glyceraldehyde-3-phosphate dehydrogenase-like, C-terminal domain"/>
    <property type="match status" value="1"/>
</dbReference>
<evidence type="ECO:0000256" key="5">
    <source>
        <dbReference type="ARBA" id="ARBA00023002"/>
    </source>
</evidence>
<feature type="domain" description="Dihydrodipicolinate reductase C-terminal" evidence="14">
    <location>
        <begin position="130"/>
        <end position="263"/>
    </location>
</feature>
<feature type="domain" description="Dihydrodipicolinate reductase N-terminal" evidence="13">
    <location>
        <begin position="3"/>
        <end position="126"/>
    </location>
</feature>
<dbReference type="PANTHER" id="PTHR20836">
    <property type="entry name" value="DIHYDRODIPICOLINATE REDUCTASE"/>
    <property type="match status" value="1"/>
</dbReference>
<keyword evidence="16" id="KW-1185">Reference proteome</keyword>
<dbReference type="Pfam" id="PF05173">
    <property type="entry name" value="DapB_C"/>
    <property type="match status" value="1"/>
</dbReference>
<dbReference type="InterPro" id="IPR036291">
    <property type="entry name" value="NAD(P)-bd_dom_sf"/>
</dbReference>
<dbReference type="SUPFAM" id="SSF51735">
    <property type="entry name" value="NAD(P)-binding Rossmann-fold domains"/>
    <property type="match status" value="1"/>
</dbReference>
<dbReference type="InterPro" id="IPR000846">
    <property type="entry name" value="DapB_N"/>
</dbReference>
<keyword evidence="6" id="KW-0520">NAD</keyword>
<dbReference type="Gene3D" id="3.40.50.720">
    <property type="entry name" value="NAD(P)-binding Rossmann-like Domain"/>
    <property type="match status" value="1"/>
</dbReference>
<evidence type="ECO:0000313" key="16">
    <source>
        <dbReference type="Proteomes" id="UP001379533"/>
    </source>
</evidence>
<keyword evidence="4" id="KW-0220">Diaminopimelate biosynthesis</keyword>
<evidence type="ECO:0000256" key="3">
    <source>
        <dbReference type="ARBA" id="ARBA00022857"/>
    </source>
</evidence>
<dbReference type="RefSeq" id="WP_394846640.1">
    <property type="nucleotide sequence ID" value="NZ_CP089982.1"/>
</dbReference>
<dbReference type="PIRSF" id="PIRSF000161">
    <property type="entry name" value="DHPR"/>
    <property type="match status" value="1"/>
</dbReference>
<dbReference type="Pfam" id="PF01113">
    <property type="entry name" value="DapB_N"/>
    <property type="match status" value="1"/>
</dbReference>
<reference evidence="15 16" key="1">
    <citation type="submission" date="2021-12" db="EMBL/GenBank/DDBJ databases">
        <title>Discovery of the Pendulisporaceae a myxobacterial family with distinct sporulation behavior and unique specialized metabolism.</title>
        <authorList>
            <person name="Garcia R."/>
            <person name="Popoff A."/>
            <person name="Bader C.D."/>
            <person name="Loehr J."/>
            <person name="Walesch S."/>
            <person name="Walt C."/>
            <person name="Boldt J."/>
            <person name="Bunk B."/>
            <person name="Haeckl F.J.F.P.J."/>
            <person name="Gunesch A.P."/>
            <person name="Birkelbach J."/>
            <person name="Nuebel U."/>
            <person name="Pietschmann T."/>
            <person name="Bach T."/>
            <person name="Mueller R."/>
        </authorList>
    </citation>
    <scope>NUCLEOTIDE SEQUENCE [LARGE SCALE GENOMIC DNA]</scope>
    <source>
        <strain evidence="15 16">MSr12523</strain>
    </source>
</reference>
<dbReference type="Gene3D" id="3.30.360.10">
    <property type="entry name" value="Dihydrodipicolinate Reductase, domain 2"/>
    <property type="match status" value="1"/>
</dbReference>
<evidence type="ECO:0000256" key="7">
    <source>
        <dbReference type="ARBA" id="ARBA00023154"/>
    </source>
</evidence>
<keyword evidence="5 15" id="KW-0560">Oxidoreductase</keyword>
<dbReference type="NCBIfam" id="TIGR00036">
    <property type="entry name" value="dapB"/>
    <property type="match status" value="1"/>
</dbReference>
<dbReference type="GO" id="GO:0008839">
    <property type="term" value="F:4-hydroxy-tetrahydrodipicolinate reductase"/>
    <property type="evidence" value="ECO:0007669"/>
    <property type="project" value="UniProtKB-EC"/>
</dbReference>
<evidence type="ECO:0000256" key="4">
    <source>
        <dbReference type="ARBA" id="ARBA00022915"/>
    </source>
</evidence>
<evidence type="ECO:0000256" key="1">
    <source>
        <dbReference type="ARBA" id="ARBA00006642"/>
    </source>
</evidence>
<comment type="catalytic activity">
    <reaction evidence="11">
        <text>(S)-2,3,4,5-tetrahydrodipicolinate + NAD(+) + H2O = (2S,4S)-4-hydroxy-2,3,4,5-tetrahydrodipicolinate + NADH + H(+)</text>
        <dbReference type="Rhea" id="RHEA:35323"/>
        <dbReference type="ChEBI" id="CHEBI:15377"/>
        <dbReference type="ChEBI" id="CHEBI:15378"/>
        <dbReference type="ChEBI" id="CHEBI:16845"/>
        <dbReference type="ChEBI" id="CHEBI:57540"/>
        <dbReference type="ChEBI" id="CHEBI:57945"/>
        <dbReference type="ChEBI" id="CHEBI:67139"/>
        <dbReference type="EC" id="1.17.1.8"/>
    </reaction>
</comment>
<proteinExistence type="inferred from homology"/>
<dbReference type="PANTHER" id="PTHR20836:SF0">
    <property type="entry name" value="4-HYDROXY-TETRAHYDRODIPICOLINATE REDUCTASE 1, CHLOROPLASTIC-RELATED"/>
    <property type="match status" value="1"/>
</dbReference>
<evidence type="ECO:0000256" key="2">
    <source>
        <dbReference type="ARBA" id="ARBA00022605"/>
    </source>
</evidence>
<organism evidence="15 16">
    <name type="scientific">Pendulispora brunnea</name>
    <dbReference type="NCBI Taxonomy" id="2905690"/>
    <lineage>
        <taxon>Bacteria</taxon>
        <taxon>Pseudomonadati</taxon>
        <taxon>Myxococcota</taxon>
        <taxon>Myxococcia</taxon>
        <taxon>Myxococcales</taxon>
        <taxon>Sorangiineae</taxon>
        <taxon>Pendulisporaceae</taxon>
        <taxon>Pendulispora</taxon>
    </lineage>
</organism>
<evidence type="ECO:0000259" key="14">
    <source>
        <dbReference type="Pfam" id="PF05173"/>
    </source>
</evidence>
<comment type="pathway">
    <text evidence="8">Amino-acid biosynthesis; L-lysine biosynthesis via DAP pathway; (S)-tetrahydrodipicolinate from L-aspartate: step 4/4.</text>
</comment>
<evidence type="ECO:0000256" key="10">
    <source>
        <dbReference type="ARBA" id="ARBA00049080"/>
    </source>
</evidence>
<keyword evidence="2" id="KW-0028">Amino-acid biosynthesis</keyword>
<name>A0ABZ2KBH9_9BACT</name>
<comment type="similarity">
    <text evidence="1">Belongs to the DapB family.</text>
</comment>
<evidence type="ECO:0000256" key="8">
    <source>
        <dbReference type="ARBA" id="ARBA00037922"/>
    </source>
</evidence>
<evidence type="ECO:0000256" key="11">
    <source>
        <dbReference type="ARBA" id="ARBA00049396"/>
    </source>
</evidence>
<evidence type="ECO:0000256" key="6">
    <source>
        <dbReference type="ARBA" id="ARBA00023027"/>
    </source>
</evidence>
<protein>
    <recommendedName>
        <fullName evidence="9 12">4-hydroxy-tetrahydrodipicolinate reductase</fullName>
        <ecNumber evidence="9 12">1.17.1.8</ecNumber>
    </recommendedName>
</protein>
<dbReference type="EMBL" id="CP089982">
    <property type="protein sequence ID" value="WXA96027.1"/>
    <property type="molecule type" value="Genomic_DNA"/>
</dbReference>
<sequence length="268" mass="28235">MTIRVAIAGVTGKVGGPLAKAVVQSNDLTLVGAIARSNTGRKLGDVLGIPGLDVPIRATVADALSVPCDVLIDYTRADAVKGHVLAALEHGAHVVIGSSGLSDEDFAEIDTVAKERDRGVFAAGNFAITAVLLQRFARMAAAEIPSWEIIDYCYEKKVDAPSGTSRELARQLDEVRAPHYHVPVSSTVGHRDARGASIGKTQVHSVRLPGYTMSFEVIFGTGAERLTIRHDSLDAAGPYVGGTLLAVRKVQSLRGVVRGLDHLLGNGT</sequence>
<dbReference type="EC" id="1.17.1.8" evidence="9 12"/>
<dbReference type="Proteomes" id="UP001379533">
    <property type="component" value="Chromosome"/>
</dbReference>
<dbReference type="InterPro" id="IPR023940">
    <property type="entry name" value="DHDPR_bac"/>
</dbReference>
<keyword evidence="3" id="KW-0521">NADP</keyword>